<protein>
    <submittedName>
        <fullName evidence="10">PTS system mannose-specific IIC component</fullName>
    </submittedName>
</protein>
<dbReference type="STRING" id="1034346.GCA_000313565_01249"/>
<proteinExistence type="predicted"/>
<keyword evidence="5" id="KW-0598">Phosphotransferase system</keyword>
<evidence type="ECO:0000256" key="8">
    <source>
        <dbReference type="ARBA" id="ARBA00023136"/>
    </source>
</evidence>
<evidence type="ECO:0000313" key="11">
    <source>
        <dbReference type="Proteomes" id="UP000247612"/>
    </source>
</evidence>
<feature type="transmembrane region" description="Helical" evidence="9">
    <location>
        <begin position="75"/>
        <end position="106"/>
    </location>
</feature>
<dbReference type="InterPro" id="IPR004700">
    <property type="entry name" value="PTS_IIC_man"/>
</dbReference>
<dbReference type="OrthoDB" id="1649937at2"/>
<dbReference type="GO" id="GO:0009401">
    <property type="term" value="P:phosphoenolpyruvate-dependent sugar phosphotransferase system"/>
    <property type="evidence" value="ECO:0007669"/>
    <property type="project" value="UniProtKB-KW"/>
</dbReference>
<evidence type="ECO:0000313" key="10">
    <source>
        <dbReference type="EMBL" id="PXX79076.1"/>
    </source>
</evidence>
<keyword evidence="7 9" id="KW-1133">Transmembrane helix</keyword>
<evidence type="ECO:0000256" key="9">
    <source>
        <dbReference type="SAM" id="Phobius"/>
    </source>
</evidence>
<evidence type="ECO:0000256" key="1">
    <source>
        <dbReference type="ARBA" id="ARBA00004651"/>
    </source>
</evidence>
<comment type="subcellular location">
    <subcellularLocation>
        <location evidence="1">Cell membrane</location>
        <topology evidence="1">Multi-pass membrane protein</topology>
    </subcellularLocation>
</comment>
<reference evidence="10 11" key="1">
    <citation type="submission" date="2018-05" db="EMBL/GenBank/DDBJ databases">
        <title>Genomic Encyclopedia of Type Strains, Phase IV (KMG-IV): sequencing the most valuable type-strain genomes for metagenomic binning, comparative biology and taxonomic classification.</title>
        <authorList>
            <person name="Goeker M."/>
        </authorList>
    </citation>
    <scope>NUCLEOTIDE SEQUENCE [LARGE SCALE GENOMIC DNA]</scope>
    <source>
        <strain evidence="10 11">JC118</strain>
    </source>
</reference>
<evidence type="ECO:0000256" key="6">
    <source>
        <dbReference type="ARBA" id="ARBA00022692"/>
    </source>
</evidence>
<evidence type="ECO:0000256" key="4">
    <source>
        <dbReference type="ARBA" id="ARBA00022597"/>
    </source>
</evidence>
<feature type="transmembrane region" description="Helical" evidence="9">
    <location>
        <begin position="47"/>
        <end position="69"/>
    </location>
</feature>
<keyword evidence="11" id="KW-1185">Reference proteome</keyword>
<evidence type="ECO:0000256" key="7">
    <source>
        <dbReference type="ARBA" id="ARBA00022989"/>
    </source>
</evidence>
<keyword evidence="2" id="KW-0813">Transport</keyword>
<feature type="transmembrane region" description="Helical" evidence="9">
    <location>
        <begin position="138"/>
        <end position="159"/>
    </location>
</feature>
<keyword evidence="6 9" id="KW-0812">Transmembrane</keyword>
<feature type="transmembrane region" description="Helical" evidence="9">
    <location>
        <begin position="205"/>
        <end position="236"/>
    </location>
</feature>
<dbReference type="GO" id="GO:0005886">
    <property type="term" value="C:plasma membrane"/>
    <property type="evidence" value="ECO:0007669"/>
    <property type="project" value="UniProtKB-SubCell"/>
</dbReference>
<dbReference type="Pfam" id="PF03609">
    <property type="entry name" value="EII-Sor"/>
    <property type="match status" value="1"/>
</dbReference>
<dbReference type="AlphaFoldDB" id="A0A318KTQ9"/>
<accession>A0A318KTQ9</accession>
<sequence>MNYAVLAALSYWIIWVLDNMTGVQTLSRPIIIGTFTGLLCGDIKTGIILGATLEAVFLGIVGVGGVSVSDPRSSTVIAVALAIGSGLDLEAALAIAVTIAALMNIVSQFARMIENMIHPFFMKLAENGEYRKFRIMMYLDLFILKAGIPAAVVLIFVAAGSTAAQTVMENLPAFVLTGINASGNMLVVVGLALMAQSIWSPITGVLLLLGFILSMYLGLNTVVIAAIGFIIAYLVFVTEMNKKKELPTMNEAVTVNENMEDDFYD</sequence>
<evidence type="ECO:0000256" key="5">
    <source>
        <dbReference type="ARBA" id="ARBA00022683"/>
    </source>
</evidence>
<name>A0A318KTQ9_9FIRM</name>
<dbReference type="PANTHER" id="PTHR32502">
    <property type="entry name" value="N-ACETYLGALACTOSAMINE PERMEASE II COMPONENT-RELATED"/>
    <property type="match status" value="1"/>
</dbReference>
<dbReference type="PANTHER" id="PTHR32502:SF8">
    <property type="entry name" value="N-ACETYLGALACTOSAMINE PERMEASE IIC COMPONENT 1"/>
    <property type="match status" value="1"/>
</dbReference>
<keyword evidence="8 9" id="KW-0472">Membrane</keyword>
<evidence type="ECO:0000256" key="3">
    <source>
        <dbReference type="ARBA" id="ARBA00022475"/>
    </source>
</evidence>
<evidence type="ECO:0000256" key="2">
    <source>
        <dbReference type="ARBA" id="ARBA00022448"/>
    </source>
</evidence>
<dbReference type="PROSITE" id="PS51106">
    <property type="entry name" value="PTS_EIIC_TYPE_4"/>
    <property type="match status" value="1"/>
</dbReference>
<keyword evidence="4" id="KW-0762">Sugar transport</keyword>
<comment type="caution">
    <text evidence="10">The sequence shown here is derived from an EMBL/GenBank/DDBJ whole genome shotgun (WGS) entry which is preliminary data.</text>
</comment>
<dbReference type="Proteomes" id="UP000247612">
    <property type="component" value="Unassembled WGS sequence"/>
</dbReference>
<dbReference type="EMBL" id="QJKH01000006">
    <property type="protein sequence ID" value="PXX79076.1"/>
    <property type="molecule type" value="Genomic_DNA"/>
</dbReference>
<dbReference type="InterPro" id="IPR050303">
    <property type="entry name" value="GatZ_KbaZ_carbometab"/>
</dbReference>
<gene>
    <name evidence="10" type="ORF">DES51_106195</name>
</gene>
<keyword evidence="3" id="KW-1003">Cell membrane</keyword>
<feature type="transmembrane region" description="Helical" evidence="9">
    <location>
        <begin position="171"/>
        <end position="193"/>
    </location>
</feature>
<organism evidence="10 11">
    <name type="scientific">Dielma fastidiosa</name>
    <dbReference type="NCBI Taxonomy" id="1034346"/>
    <lineage>
        <taxon>Bacteria</taxon>
        <taxon>Bacillati</taxon>
        <taxon>Bacillota</taxon>
        <taxon>Erysipelotrichia</taxon>
        <taxon>Erysipelotrichales</taxon>
        <taxon>Erysipelotrichaceae</taxon>
        <taxon>Dielma</taxon>
    </lineage>
</organism>
<dbReference type="RefSeq" id="WP_022937564.1">
    <property type="nucleotide sequence ID" value="NZ_CABKRQ010000003.1"/>
</dbReference>